<sequence length="183" mass="19907">MAYSFKLLQQKTVVIAPLAQVLTDIAPSRSGSVAFGRLYVDFPKYTGLGSFHIFDITRDFDLADRYAEITAQARYSNRNAQLDHNTNTSPIAILSTLTVTTLGISSRWEEIAVFLGMIQRLAQGGTTLNRDAVCGHPPVGGRSTDPTTTSCGLQHKVSVGSRNLNLHAWDMVICVAGDVRFGC</sequence>
<keyword evidence="2" id="KW-1185">Reference proteome</keyword>
<protein>
    <submittedName>
        <fullName evidence="1">Uncharacterized protein</fullName>
    </submittedName>
</protein>
<dbReference type="Proteomes" id="UP000233556">
    <property type="component" value="Unassembled WGS sequence"/>
</dbReference>
<reference evidence="2" key="1">
    <citation type="submission" date="2017-11" db="EMBL/GenBank/DDBJ databases">
        <authorList>
            <person name="Lima N.C."/>
            <person name="Parody-Merino A.M."/>
            <person name="Battley P.F."/>
            <person name="Fidler A.E."/>
            <person name="Prosdocimi F."/>
        </authorList>
    </citation>
    <scope>NUCLEOTIDE SEQUENCE [LARGE SCALE GENOMIC DNA]</scope>
</reference>
<proteinExistence type="predicted"/>
<reference evidence="2" key="2">
    <citation type="submission" date="2017-12" db="EMBL/GenBank/DDBJ databases">
        <title>Genome sequence of the Bar-tailed Godwit (Limosa lapponica baueri).</title>
        <authorList>
            <person name="Lima N.C.B."/>
            <person name="Parody-Merino A.M."/>
            <person name="Battley P.F."/>
            <person name="Fidler A.E."/>
            <person name="Prosdocimi F."/>
        </authorList>
    </citation>
    <scope>NUCLEOTIDE SEQUENCE [LARGE SCALE GENOMIC DNA]</scope>
</reference>
<name>A0A2I0TFV3_LIMLA</name>
<dbReference type="EMBL" id="KZ510980">
    <property type="protein sequence ID" value="PKU32678.1"/>
    <property type="molecule type" value="Genomic_DNA"/>
</dbReference>
<organism evidence="1 2">
    <name type="scientific">Limosa lapponica baueri</name>
    <dbReference type="NCBI Taxonomy" id="1758121"/>
    <lineage>
        <taxon>Eukaryota</taxon>
        <taxon>Metazoa</taxon>
        <taxon>Chordata</taxon>
        <taxon>Craniata</taxon>
        <taxon>Vertebrata</taxon>
        <taxon>Euteleostomi</taxon>
        <taxon>Archelosauria</taxon>
        <taxon>Archosauria</taxon>
        <taxon>Dinosauria</taxon>
        <taxon>Saurischia</taxon>
        <taxon>Theropoda</taxon>
        <taxon>Coelurosauria</taxon>
        <taxon>Aves</taxon>
        <taxon>Neognathae</taxon>
        <taxon>Neoaves</taxon>
        <taxon>Charadriiformes</taxon>
        <taxon>Scolopacidae</taxon>
        <taxon>Limosa</taxon>
    </lineage>
</organism>
<accession>A0A2I0TFV3</accession>
<gene>
    <name evidence="1" type="ORF">llap_17017</name>
</gene>
<evidence type="ECO:0000313" key="1">
    <source>
        <dbReference type="EMBL" id="PKU32678.1"/>
    </source>
</evidence>
<dbReference type="AlphaFoldDB" id="A0A2I0TFV3"/>
<evidence type="ECO:0000313" key="2">
    <source>
        <dbReference type="Proteomes" id="UP000233556"/>
    </source>
</evidence>